<evidence type="ECO:0000313" key="1">
    <source>
        <dbReference type="EMBL" id="KAL1400171.1"/>
    </source>
</evidence>
<organism evidence="1 2">
    <name type="scientific">Culex pipiens pipiens</name>
    <name type="common">Northern house mosquito</name>
    <dbReference type="NCBI Taxonomy" id="38569"/>
    <lineage>
        <taxon>Eukaryota</taxon>
        <taxon>Metazoa</taxon>
        <taxon>Ecdysozoa</taxon>
        <taxon>Arthropoda</taxon>
        <taxon>Hexapoda</taxon>
        <taxon>Insecta</taxon>
        <taxon>Pterygota</taxon>
        <taxon>Neoptera</taxon>
        <taxon>Endopterygota</taxon>
        <taxon>Diptera</taxon>
        <taxon>Nematocera</taxon>
        <taxon>Culicoidea</taxon>
        <taxon>Culicidae</taxon>
        <taxon>Culicinae</taxon>
        <taxon>Culicini</taxon>
        <taxon>Culex</taxon>
        <taxon>Culex</taxon>
    </lineage>
</organism>
<proteinExistence type="predicted"/>
<protein>
    <submittedName>
        <fullName evidence="1">Uncharacterized protein</fullName>
    </submittedName>
</protein>
<accession>A0ABD1DKS1</accession>
<gene>
    <name evidence="1" type="ORF">pipiens_007658</name>
</gene>
<sequence length="228" mass="26341">MSSDDEHYQLLQTAKFSIRSPRARVAKRVQQELIRAGERRQRRAPAGKMPVMRPRRQEAHKYLPQCDQVMQNAVDLYIASQLQRKAVIDQRQYDEVVRGLTVAFFQQPPSVQAQYLKASVLPQPRTSPPCSDPFLLFLELHRKQTQFDRHLRDSQTGSNIDIGSAAINAERAETGVEPDETRLHLLTWKTFVADARTLWRRMRPDLKLPFYVQAYVGTHFPESMDAAI</sequence>
<evidence type="ECO:0000313" key="2">
    <source>
        <dbReference type="Proteomes" id="UP001562425"/>
    </source>
</evidence>
<reference evidence="1 2" key="1">
    <citation type="submission" date="2024-05" db="EMBL/GenBank/DDBJ databases">
        <title>Culex pipiens pipiens assembly and annotation.</title>
        <authorList>
            <person name="Alout H."/>
            <person name="Durand T."/>
        </authorList>
    </citation>
    <scope>NUCLEOTIDE SEQUENCE [LARGE SCALE GENOMIC DNA]</scope>
    <source>
        <strain evidence="1">HA-2024</strain>
        <tissue evidence="1">Whole body</tissue>
    </source>
</reference>
<keyword evidence="2" id="KW-1185">Reference proteome</keyword>
<dbReference type="AlphaFoldDB" id="A0ABD1DKS1"/>
<dbReference type="EMBL" id="JBEHCU010005335">
    <property type="protein sequence ID" value="KAL1400171.1"/>
    <property type="molecule type" value="Genomic_DNA"/>
</dbReference>
<dbReference type="Proteomes" id="UP001562425">
    <property type="component" value="Unassembled WGS sequence"/>
</dbReference>
<name>A0ABD1DKS1_CULPP</name>
<comment type="caution">
    <text evidence="1">The sequence shown here is derived from an EMBL/GenBank/DDBJ whole genome shotgun (WGS) entry which is preliminary data.</text>
</comment>